<feature type="domain" description="MOSC" evidence="1">
    <location>
        <begin position="183"/>
        <end position="356"/>
    </location>
</feature>
<evidence type="ECO:0000259" key="1">
    <source>
        <dbReference type="PROSITE" id="PS51340"/>
    </source>
</evidence>
<accession>A0A151ZS51</accession>
<name>A0A151ZS51_TIELA</name>
<evidence type="ECO:0000313" key="3">
    <source>
        <dbReference type="Proteomes" id="UP000076078"/>
    </source>
</evidence>
<organism evidence="2 3">
    <name type="scientific">Tieghemostelium lacteum</name>
    <name type="common">Slime mold</name>
    <name type="synonym">Dictyostelium lacteum</name>
    <dbReference type="NCBI Taxonomy" id="361077"/>
    <lineage>
        <taxon>Eukaryota</taxon>
        <taxon>Amoebozoa</taxon>
        <taxon>Evosea</taxon>
        <taxon>Eumycetozoa</taxon>
        <taxon>Dictyostelia</taxon>
        <taxon>Dictyosteliales</taxon>
        <taxon>Raperosteliaceae</taxon>
        <taxon>Tieghemostelium</taxon>
    </lineage>
</organism>
<dbReference type="FunCoup" id="A0A151ZS51">
    <property type="interactions" value="12"/>
</dbReference>
<dbReference type="InParanoid" id="A0A151ZS51"/>
<sequence length="371" mass="42648">MDKLLDFIKNHSLTASVLSAIAIGYLFNQYTLHASLGEYNIENSLSNKRRFPIRIKKLIIYPIKSCKGIEVRECKLDKYGIVNDRRFMLTLGESFISQKAFPRIGLITPRFSEDGKQLIVSAPGMEDLVISAEPLQTDSLDKSRLKKIKLHHDDATVYECSPETSQWFSRFLQVENVKFVQIPPQEDYHRPIRKSIALNLNKDNLSQYEHAFCNSAPIMIMSQASLDELNMRIDETRLSKNEQLTDDLTEDRFRPNILLVNTLPFEEDEWKTFRINHPDGKDINFTFGDQNGRCPITTIDQTKATFDPTEEPLRTLKTFRLTKCALGEKTLVGMYAVHSEIFNGYEIKVGSTLDIIDKGFTSQYFTKVNII</sequence>
<dbReference type="AlphaFoldDB" id="A0A151ZS51"/>
<gene>
    <name evidence="2" type="ORF">DLAC_04110</name>
</gene>
<dbReference type="Pfam" id="PF03476">
    <property type="entry name" value="MOSC_N"/>
    <property type="match status" value="1"/>
</dbReference>
<dbReference type="PROSITE" id="PS51340">
    <property type="entry name" value="MOSC"/>
    <property type="match status" value="1"/>
</dbReference>
<dbReference type="GO" id="GO:0030170">
    <property type="term" value="F:pyridoxal phosphate binding"/>
    <property type="evidence" value="ECO:0007669"/>
    <property type="project" value="InterPro"/>
</dbReference>
<dbReference type="GO" id="GO:0003824">
    <property type="term" value="F:catalytic activity"/>
    <property type="evidence" value="ECO:0007669"/>
    <property type="project" value="InterPro"/>
</dbReference>
<dbReference type="EMBL" id="LODT01000021">
    <property type="protein sequence ID" value="KYQ96807.1"/>
    <property type="molecule type" value="Genomic_DNA"/>
</dbReference>
<evidence type="ECO:0000313" key="2">
    <source>
        <dbReference type="EMBL" id="KYQ96807.1"/>
    </source>
</evidence>
<dbReference type="PANTHER" id="PTHR14237">
    <property type="entry name" value="MOLYBDOPTERIN COFACTOR SULFURASE MOSC"/>
    <property type="match status" value="1"/>
</dbReference>
<dbReference type="Proteomes" id="UP000076078">
    <property type="component" value="Unassembled WGS sequence"/>
</dbReference>
<proteinExistence type="predicted"/>
<reference evidence="2 3" key="1">
    <citation type="submission" date="2015-12" db="EMBL/GenBank/DDBJ databases">
        <title>Dictyostelia acquired genes for synthesis and detection of signals that induce cell-type specialization by lateral gene transfer from prokaryotes.</title>
        <authorList>
            <person name="Gloeckner G."/>
            <person name="Schaap P."/>
        </authorList>
    </citation>
    <scope>NUCLEOTIDE SEQUENCE [LARGE SCALE GENOMIC DNA]</scope>
    <source>
        <strain evidence="2 3">TK</strain>
    </source>
</reference>
<dbReference type="PANTHER" id="PTHR14237:SF59">
    <property type="entry name" value="MOLYBDENUM COFACTOR SULFURASE DOMAIN-CONTAINING PROTEIN"/>
    <property type="match status" value="1"/>
</dbReference>
<dbReference type="STRING" id="361077.A0A151ZS51"/>
<dbReference type="SUPFAM" id="SSF50800">
    <property type="entry name" value="PK beta-barrel domain-like"/>
    <property type="match status" value="1"/>
</dbReference>
<dbReference type="GO" id="GO:0030151">
    <property type="term" value="F:molybdenum ion binding"/>
    <property type="evidence" value="ECO:0007669"/>
    <property type="project" value="InterPro"/>
</dbReference>
<dbReference type="OrthoDB" id="17255at2759"/>
<dbReference type="OMA" id="CCPLMIL"/>
<comment type="caution">
    <text evidence="2">The sequence shown here is derived from an EMBL/GenBank/DDBJ whole genome shotgun (WGS) entry which is preliminary data.</text>
</comment>
<protein>
    <submittedName>
        <fullName evidence="2">Molybdenum cofactor sulfurase domain-containing protein</fullName>
    </submittedName>
</protein>
<dbReference type="SUPFAM" id="SSF141673">
    <property type="entry name" value="MOSC N-terminal domain-like"/>
    <property type="match status" value="1"/>
</dbReference>
<dbReference type="Pfam" id="PF03473">
    <property type="entry name" value="MOSC"/>
    <property type="match status" value="1"/>
</dbReference>
<dbReference type="InterPro" id="IPR005303">
    <property type="entry name" value="MOCOS_middle"/>
</dbReference>
<dbReference type="InterPro" id="IPR011037">
    <property type="entry name" value="Pyrv_Knase-like_insert_dom_sf"/>
</dbReference>
<keyword evidence="3" id="KW-1185">Reference proteome</keyword>
<dbReference type="InterPro" id="IPR005302">
    <property type="entry name" value="MoCF_Sase_C"/>
</dbReference>